<feature type="region of interest" description="Disordered" evidence="1">
    <location>
        <begin position="1"/>
        <end position="62"/>
    </location>
</feature>
<accession>G2QJC4</accession>
<name>G2QJC4_THET4</name>
<protein>
    <submittedName>
        <fullName evidence="2">Uncharacterized protein</fullName>
    </submittedName>
</protein>
<feature type="region of interest" description="Disordered" evidence="1">
    <location>
        <begin position="208"/>
        <end position="245"/>
    </location>
</feature>
<evidence type="ECO:0000313" key="2">
    <source>
        <dbReference type="EMBL" id="AEO59681.1"/>
    </source>
</evidence>
<sequence>MNHRSRFVPDPAYSINPYQQQQQQQQQQPPQSQGMMSSQRLSSVPSSVPGVGQTPMQSSMSPSTMWTANFANGPIIEDLCAPPPPIAMFTPPMNAIHQPMPMVAMHPGAMPQVQNVYGIRQPAPHPFPRGVHPGQGPPMHGMPSSRVVGSYPPYASQQAGIGIVYPPPPQMDLGAMMARPRLDTGFASTIPAAPVPSAAGNAAEMGQMAAPNNMNGSPAGEGMPSMTPAEEEALREFLSPDLGKP</sequence>
<dbReference type="EMBL" id="CP003006">
    <property type="protein sequence ID" value="AEO59681.1"/>
    <property type="molecule type" value="Genomic_DNA"/>
</dbReference>
<dbReference type="OrthoDB" id="4588611at2759"/>
<feature type="compositionally biased region" description="Low complexity" evidence="1">
    <location>
        <begin position="19"/>
        <end position="62"/>
    </location>
</feature>
<gene>
    <name evidence="2" type="ORF">MYCTH_96162</name>
</gene>
<dbReference type="Proteomes" id="UP000007322">
    <property type="component" value="Chromosome 5"/>
</dbReference>
<dbReference type="eggNOG" id="ENOG502T8CZ">
    <property type="taxonomic scope" value="Eukaryota"/>
</dbReference>
<dbReference type="OMA" id="ASMMGRD"/>
<dbReference type="HOGENOM" id="CLU_1126839_0_0_1"/>
<dbReference type="RefSeq" id="XP_003664926.1">
    <property type="nucleotide sequence ID" value="XM_003664878.1"/>
</dbReference>
<keyword evidence="3" id="KW-1185">Reference proteome</keyword>
<dbReference type="VEuPathDB" id="FungiDB:MYCTH_96162"/>
<organism evidence="2 3">
    <name type="scientific">Thermothelomyces thermophilus (strain ATCC 42464 / BCRC 31852 / DSM 1799)</name>
    <name type="common">Sporotrichum thermophile</name>
    <dbReference type="NCBI Taxonomy" id="573729"/>
    <lineage>
        <taxon>Eukaryota</taxon>
        <taxon>Fungi</taxon>
        <taxon>Dikarya</taxon>
        <taxon>Ascomycota</taxon>
        <taxon>Pezizomycotina</taxon>
        <taxon>Sordariomycetes</taxon>
        <taxon>Sordariomycetidae</taxon>
        <taxon>Sordariales</taxon>
        <taxon>Chaetomiaceae</taxon>
        <taxon>Thermothelomyces</taxon>
    </lineage>
</organism>
<dbReference type="AlphaFoldDB" id="G2QJC4"/>
<dbReference type="KEGG" id="mtm:MYCTH_96162"/>
<dbReference type="GeneID" id="11506876"/>
<reference evidence="2 3" key="1">
    <citation type="journal article" date="2011" name="Nat. Biotechnol.">
        <title>Comparative genomic analysis of the thermophilic biomass-degrading fungi Myceliophthora thermophila and Thielavia terrestris.</title>
        <authorList>
            <person name="Berka R.M."/>
            <person name="Grigoriev I.V."/>
            <person name="Otillar R."/>
            <person name="Salamov A."/>
            <person name="Grimwood J."/>
            <person name="Reid I."/>
            <person name="Ishmael N."/>
            <person name="John T."/>
            <person name="Darmond C."/>
            <person name="Moisan M.-C."/>
            <person name="Henrissat B."/>
            <person name="Coutinho P.M."/>
            <person name="Lombard V."/>
            <person name="Natvig D.O."/>
            <person name="Lindquist E."/>
            <person name="Schmutz J."/>
            <person name="Lucas S."/>
            <person name="Harris P."/>
            <person name="Powlowski J."/>
            <person name="Bellemare A."/>
            <person name="Taylor D."/>
            <person name="Butler G."/>
            <person name="de Vries R.P."/>
            <person name="Allijn I.E."/>
            <person name="van den Brink J."/>
            <person name="Ushinsky S."/>
            <person name="Storms R."/>
            <person name="Powell A.J."/>
            <person name="Paulsen I.T."/>
            <person name="Elbourne L.D.H."/>
            <person name="Baker S.E."/>
            <person name="Magnuson J."/>
            <person name="LaBoissiere S."/>
            <person name="Clutterbuck A.J."/>
            <person name="Martinez D."/>
            <person name="Wogulis M."/>
            <person name="de Leon A.L."/>
            <person name="Rey M.W."/>
            <person name="Tsang A."/>
        </authorList>
    </citation>
    <scope>NUCLEOTIDE SEQUENCE [LARGE SCALE GENOMIC DNA]</scope>
    <source>
        <strain evidence="3">ATCC 42464 / BCRC 31852 / DSM 1799</strain>
    </source>
</reference>
<evidence type="ECO:0000313" key="3">
    <source>
        <dbReference type="Proteomes" id="UP000007322"/>
    </source>
</evidence>
<dbReference type="InParanoid" id="G2QJC4"/>
<evidence type="ECO:0000256" key="1">
    <source>
        <dbReference type="SAM" id="MobiDB-lite"/>
    </source>
</evidence>
<proteinExistence type="predicted"/>